<dbReference type="Proteomes" id="UP001234297">
    <property type="component" value="Chromosome 3"/>
</dbReference>
<name>A0ACC2LRP7_PERAE</name>
<accession>A0ACC2LRP7</accession>
<sequence>MIRKELRVHVTKKTRRVEEAAKELLHGYRKNSELLGVVIRDQQENGVRDYFDDGTSYSNSNLFELENLAVDRYREELPVYETTHIDTNRAIARRFGLALFTSRFELGVREPSADVCNLSAWECGGHFVFRVMRDLDLASEESLVKSLAAISLDSEGFEAVKQMSCSIASELSL</sequence>
<gene>
    <name evidence="1" type="ORF">MRB53_010100</name>
</gene>
<dbReference type="EMBL" id="CM056811">
    <property type="protein sequence ID" value="KAJ8635833.1"/>
    <property type="molecule type" value="Genomic_DNA"/>
</dbReference>
<organism evidence="1 2">
    <name type="scientific">Persea americana</name>
    <name type="common">Avocado</name>
    <dbReference type="NCBI Taxonomy" id="3435"/>
    <lineage>
        <taxon>Eukaryota</taxon>
        <taxon>Viridiplantae</taxon>
        <taxon>Streptophyta</taxon>
        <taxon>Embryophyta</taxon>
        <taxon>Tracheophyta</taxon>
        <taxon>Spermatophyta</taxon>
        <taxon>Magnoliopsida</taxon>
        <taxon>Magnoliidae</taxon>
        <taxon>Laurales</taxon>
        <taxon>Lauraceae</taxon>
        <taxon>Persea</taxon>
    </lineage>
</organism>
<keyword evidence="2" id="KW-1185">Reference proteome</keyword>
<proteinExistence type="predicted"/>
<evidence type="ECO:0000313" key="1">
    <source>
        <dbReference type="EMBL" id="KAJ8635833.1"/>
    </source>
</evidence>
<comment type="caution">
    <text evidence="1">The sequence shown here is derived from an EMBL/GenBank/DDBJ whole genome shotgun (WGS) entry which is preliminary data.</text>
</comment>
<reference evidence="1 2" key="1">
    <citation type="journal article" date="2022" name="Hortic Res">
        <title>A haplotype resolved chromosomal level avocado genome allows analysis of novel avocado genes.</title>
        <authorList>
            <person name="Nath O."/>
            <person name="Fletcher S.J."/>
            <person name="Hayward A."/>
            <person name="Shaw L.M."/>
            <person name="Masouleh A.K."/>
            <person name="Furtado A."/>
            <person name="Henry R.J."/>
            <person name="Mitter N."/>
        </authorList>
    </citation>
    <scope>NUCLEOTIDE SEQUENCE [LARGE SCALE GENOMIC DNA]</scope>
    <source>
        <strain evidence="2">cv. Hass</strain>
    </source>
</reference>
<protein>
    <submittedName>
        <fullName evidence="1">Uncharacterized protein</fullName>
    </submittedName>
</protein>
<evidence type="ECO:0000313" key="2">
    <source>
        <dbReference type="Proteomes" id="UP001234297"/>
    </source>
</evidence>